<protein>
    <submittedName>
        <fullName evidence="7">Nitroreductase</fullName>
    </submittedName>
</protein>
<gene>
    <name evidence="7" type="ORF">SAMN02745168_2678</name>
</gene>
<evidence type="ECO:0000256" key="4">
    <source>
        <dbReference type="ARBA" id="ARBA00022643"/>
    </source>
</evidence>
<dbReference type="PANTHER" id="PTHR43673">
    <property type="entry name" value="NAD(P)H NITROREDUCTASE YDGI-RELATED"/>
    <property type="match status" value="1"/>
</dbReference>
<accession>A0A1W2CAQ1</accession>
<evidence type="ECO:0000256" key="3">
    <source>
        <dbReference type="ARBA" id="ARBA00022630"/>
    </source>
</evidence>
<organism evidence="7 8">
    <name type="scientific">Papillibacter cinnamivorans DSM 12816</name>
    <dbReference type="NCBI Taxonomy" id="1122930"/>
    <lineage>
        <taxon>Bacteria</taxon>
        <taxon>Bacillati</taxon>
        <taxon>Bacillota</taxon>
        <taxon>Clostridia</taxon>
        <taxon>Eubacteriales</taxon>
        <taxon>Oscillospiraceae</taxon>
        <taxon>Papillibacter</taxon>
    </lineage>
</organism>
<keyword evidence="8" id="KW-1185">Reference proteome</keyword>
<dbReference type="EMBL" id="FWXW01000008">
    <property type="protein sequence ID" value="SMC81942.1"/>
    <property type="molecule type" value="Genomic_DNA"/>
</dbReference>
<evidence type="ECO:0000313" key="8">
    <source>
        <dbReference type="Proteomes" id="UP000192790"/>
    </source>
</evidence>
<dbReference type="RefSeq" id="WP_084235363.1">
    <property type="nucleotide sequence ID" value="NZ_FWXW01000008.1"/>
</dbReference>
<evidence type="ECO:0000259" key="6">
    <source>
        <dbReference type="Pfam" id="PF00881"/>
    </source>
</evidence>
<dbReference type="Gene3D" id="3.40.109.10">
    <property type="entry name" value="NADH Oxidase"/>
    <property type="match status" value="1"/>
</dbReference>
<comment type="cofactor">
    <cofactor evidence="1">
        <name>FMN</name>
        <dbReference type="ChEBI" id="CHEBI:58210"/>
    </cofactor>
</comment>
<dbReference type="GO" id="GO:0016491">
    <property type="term" value="F:oxidoreductase activity"/>
    <property type="evidence" value="ECO:0007669"/>
    <property type="project" value="UniProtKB-KW"/>
</dbReference>
<comment type="similarity">
    <text evidence="2">Belongs to the nitroreductase family.</text>
</comment>
<evidence type="ECO:0000313" key="7">
    <source>
        <dbReference type="EMBL" id="SMC81942.1"/>
    </source>
</evidence>
<name>A0A1W2CAQ1_9FIRM</name>
<dbReference type="Proteomes" id="UP000192790">
    <property type="component" value="Unassembled WGS sequence"/>
</dbReference>
<dbReference type="OrthoDB" id="9783470at2"/>
<dbReference type="InterPro" id="IPR029479">
    <property type="entry name" value="Nitroreductase"/>
</dbReference>
<evidence type="ECO:0000256" key="1">
    <source>
        <dbReference type="ARBA" id="ARBA00001917"/>
    </source>
</evidence>
<evidence type="ECO:0000256" key="5">
    <source>
        <dbReference type="ARBA" id="ARBA00023002"/>
    </source>
</evidence>
<dbReference type="SUPFAM" id="SSF55469">
    <property type="entry name" value="FMN-dependent nitroreductase-like"/>
    <property type="match status" value="1"/>
</dbReference>
<keyword evidence="4" id="KW-0288">FMN</keyword>
<dbReference type="InterPro" id="IPR000415">
    <property type="entry name" value="Nitroreductase-like"/>
</dbReference>
<keyword evidence="3" id="KW-0285">Flavoprotein</keyword>
<reference evidence="7 8" key="1">
    <citation type="submission" date="2017-04" db="EMBL/GenBank/DDBJ databases">
        <authorList>
            <person name="Afonso C.L."/>
            <person name="Miller P.J."/>
            <person name="Scott M.A."/>
            <person name="Spackman E."/>
            <person name="Goraichik I."/>
            <person name="Dimitrov K.M."/>
            <person name="Suarez D.L."/>
            <person name="Swayne D.E."/>
        </authorList>
    </citation>
    <scope>NUCLEOTIDE SEQUENCE [LARGE SCALE GENOMIC DNA]</scope>
    <source>
        <strain evidence="7 8">DSM 12816</strain>
    </source>
</reference>
<proteinExistence type="inferred from homology"/>
<feature type="domain" description="Nitroreductase" evidence="6">
    <location>
        <begin position="7"/>
        <end position="180"/>
    </location>
</feature>
<keyword evidence="5" id="KW-0560">Oxidoreductase</keyword>
<evidence type="ECO:0000256" key="2">
    <source>
        <dbReference type="ARBA" id="ARBA00007118"/>
    </source>
</evidence>
<sequence>MEALEAIEKRRSIRRYKDLPLSDEQIRALLDAARLAPSGTNLQPWRFAVATEKKTKEKLQELCYNQRFVSAAGAVLVCCADLTAYTQRMRPRLEELVEAGVMSREAMENYSQYKMSQGEDLKAFIPYSMMNVGLAIENICLRAVSMGLGTCIIRRMEPKKIAEYLKLPENTVVLALVAAGVPDEDPKPRPRLPLEELLLEIPKE</sequence>
<dbReference type="STRING" id="1122930.SAMN02745168_2678"/>
<dbReference type="Pfam" id="PF00881">
    <property type="entry name" value="Nitroreductase"/>
    <property type="match status" value="1"/>
</dbReference>
<dbReference type="PANTHER" id="PTHR43673:SF2">
    <property type="entry name" value="NITROREDUCTASE"/>
    <property type="match status" value="1"/>
</dbReference>
<dbReference type="AlphaFoldDB" id="A0A1W2CAQ1"/>